<evidence type="ECO:0000256" key="11">
    <source>
        <dbReference type="ARBA" id="ARBA00022827"/>
    </source>
</evidence>
<dbReference type="PIRSF" id="PIRSF000189">
    <property type="entry name" value="D-aa_oxidase"/>
    <property type="match status" value="1"/>
</dbReference>
<sequence length="347" mass="38232">MRVAVAGAGVAGLSAALCVLEQCGPLVPALELAVYADRFTPRTTSDGAAGLWQPYVQHGGSARETLWNKETFEHLLGRVGSPEAEDMGLFLVSGYNLFKQPVPDPSWKDVVLGFRHLAPQELELFPGYSYGWFNTALMLEGRSYLPWLTKRLMQRGVKFFHKKIDSFQELFAQGADVVINCTGVRAGALQPDAALQPGRGQVIKVRAPWVKHFIITHHPEAGIYNSPYIIPGSDVTVLGGVNQLGNWSEENSAQDHRAIWESCCRLLPALQKAPIVQEWSGLRPVRPSVRLERETIGHGPARSEVIHNYGHGGFGITIHWGCAMAVARLFGSILQERQLLGPLRSRI</sequence>
<dbReference type="Proteomes" id="UP000531559">
    <property type="component" value="Unassembled WGS sequence"/>
</dbReference>
<evidence type="ECO:0000256" key="15">
    <source>
        <dbReference type="ARBA" id="ARBA00023273"/>
    </source>
</evidence>
<keyword evidence="15" id="KW-0966">Cell projection</keyword>
<keyword evidence="7" id="KW-0964">Secreted</keyword>
<evidence type="ECO:0000256" key="18">
    <source>
        <dbReference type="ARBA" id="ARBA00039751"/>
    </source>
</evidence>
<dbReference type="GO" id="GO:0055130">
    <property type="term" value="P:D-alanine catabolic process"/>
    <property type="evidence" value="ECO:0007669"/>
    <property type="project" value="TreeGrafter"/>
</dbReference>
<evidence type="ECO:0000256" key="28">
    <source>
        <dbReference type="ARBA" id="ARBA00049182"/>
    </source>
</evidence>
<dbReference type="SUPFAM" id="SSF54373">
    <property type="entry name" value="FAD-linked reductases, C-terminal domain"/>
    <property type="match status" value="1"/>
</dbReference>
<dbReference type="Gene3D" id="3.30.9.10">
    <property type="entry name" value="D-Amino Acid Oxidase, subunit A, domain 2"/>
    <property type="match status" value="1"/>
</dbReference>
<evidence type="ECO:0000256" key="29">
    <source>
        <dbReference type="ARBA" id="ARBA00049287"/>
    </source>
</evidence>
<dbReference type="Gene3D" id="3.40.50.720">
    <property type="entry name" value="NAD(P)-binding Rossmann-like Domain"/>
    <property type="match status" value="1"/>
</dbReference>
<dbReference type="InterPro" id="IPR006181">
    <property type="entry name" value="D-amino_acid_oxidase_CS"/>
</dbReference>
<feature type="binding site" evidence="30">
    <location>
        <begin position="37"/>
        <end position="38"/>
    </location>
    <ligand>
        <name>FAD</name>
        <dbReference type="ChEBI" id="CHEBI:57692"/>
    </ligand>
</feature>
<evidence type="ECO:0000256" key="26">
    <source>
        <dbReference type="ARBA" id="ARBA00048747"/>
    </source>
</evidence>
<evidence type="ECO:0000256" key="24">
    <source>
        <dbReference type="ARBA" id="ARBA00048643"/>
    </source>
</evidence>
<evidence type="ECO:0000256" key="12">
    <source>
        <dbReference type="ARBA" id="ARBA00023002"/>
    </source>
</evidence>
<feature type="chain" id="PRO_5029743700" description="D-amino-acid oxidase" evidence="31">
    <location>
        <begin position="17"/>
        <end position="347"/>
    </location>
</feature>
<comment type="catalytic activity">
    <reaction evidence="21">
        <text>D-dopa + O2 + H2O = 3-(3,4-dihydroxyphenyl)pyruvate + H2O2 + NH4(+)</text>
        <dbReference type="Rhea" id="RHEA:70971"/>
        <dbReference type="ChEBI" id="CHEBI:15377"/>
        <dbReference type="ChEBI" id="CHEBI:15379"/>
        <dbReference type="ChEBI" id="CHEBI:16240"/>
        <dbReference type="ChEBI" id="CHEBI:28938"/>
        <dbReference type="ChEBI" id="CHEBI:29055"/>
        <dbReference type="ChEBI" id="CHEBI:149689"/>
    </reaction>
    <physiologicalReaction direction="left-to-right" evidence="21">
        <dbReference type="Rhea" id="RHEA:70972"/>
    </physiologicalReaction>
</comment>
<comment type="cofactor">
    <cofactor evidence="1 30">
        <name>FAD</name>
        <dbReference type="ChEBI" id="CHEBI:57692"/>
    </cofactor>
</comment>
<evidence type="ECO:0000256" key="27">
    <source>
        <dbReference type="ARBA" id="ARBA00049123"/>
    </source>
</evidence>
<comment type="catalytic activity">
    <reaction evidence="22">
        <text>D-phenylalanine + O2 + H2O = 3-phenylpyruvate + H2O2 + NH4(+)</text>
        <dbReference type="Rhea" id="RHEA:70963"/>
        <dbReference type="ChEBI" id="CHEBI:15377"/>
        <dbReference type="ChEBI" id="CHEBI:15379"/>
        <dbReference type="ChEBI" id="CHEBI:16240"/>
        <dbReference type="ChEBI" id="CHEBI:18005"/>
        <dbReference type="ChEBI" id="CHEBI:28938"/>
        <dbReference type="ChEBI" id="CHEBI:57981"/>
    </reaction>
    <physiologicalReaction direction="left-to-right" evidence="22">
        <dbReference type="Rhea" id="RHEA:70964"/>
    </physiologicalReaction>
</comment>
<evidence type="ECO:0000256" key="25">
    <source>
        <dbReference type="ARBA" id="ARBA00048711"/>
    </source>
</evidence>
<feature type="binding site" evidence="30">
    <location>
        <begin position="312"/>
        <end position="317"/>
    </location>
    <ligand>
        <name>FAD</name>
        <dbReference type="ChEBI" id="CHEBI:57692"/>
    </ligand>
</feature>
<evidence type="ECO:0000256" key="19">
    <source>
        <dbReference type="ARBA" id="ARBA00044716"/>
    </source>
</evidence>
<keyword evidence="13" id="KW-0770">Synapse</keyword>
<dbReference type="GO" id="GO:0003884">
    <property type="term" value="F:D-amino-acid oxidase activity"/>
    <property type="evidence" value="ECO:0007669"/>
    <property type="project" value="UniProtKB-EC"/>
</dbReference>
<organism evidence="33 34">
    <name type="scientific">Nothocercus julius</name>
    <dbReference type="NCBI Taxonomy" id="2585813"/>
    <lineage>
        <taxon>Eukaryota</taxon>
        <taxon>Metazoa</taxon>
        <taxon>Chordata</taxon>
        <taxon>Craniata</taxon>
        <taxon>Vertebrata</taxon>
        <taxon>Euteleostomi</taxon>
        <taxon>Archelosauria</taxon>
        <taxon>Archosauria</taxon>
        <taxon>Dinosauria</taxon>
        <taxon>Saurischia</taxon>
        <taxon>Theropoda</taxon>
        <taxon>Coelurosauria</taxon>
        <taxon>Aves</taxon>
        <taxon>Palaeognathae</taxon>
        <taxon>Tinamiformes</taxon>
        <taxon>Tinamidae</taxon>
        <taxon>Nothocercus</taxon>
    </lineage>
</organism>
<evidence type="ECO:0000256" key="21">
    <source>
        <dbReference type="ARBA" id="ARBA00048079"/>
    </source>
</evidence>
<comment type="catalytic activity">
    <reaction evidence="29">
        <text>D-leucine + O2 + H2O = 4-methyl-2-oxopentanoate + H2O2 + NH4(+)</text>
        <dbReference type="Rhea" id="RHEA:78211"/>
        <dbReference type="ChEBI" id="CHEBI:15377"/>
        <dbReference type="ChEBI" id="CHEBI:15379"/>
        <dbReference type="ChEBI" id="CHEBI:16240"/>
        <dbReference type="ChEBI" id="CHEBI:17865"/>
        <dbReference type="ChEBI" id="CHEBI:28938"/>
        <dbReference type="ChEBI" id="CHEBI:143079"/>
    </reaction>
    <physiologicalReaction direction="left-to-right" evidence="29">
        <dbReference type="Rhea" id="RHEA:78212"/>
    </physiologicalReaction>
</comment>
<dbReference type="GO" id="GO:0006562">
    <property type="term" value="P:L-proline catabolic process"/>
    <property type="evidence" value="ECO:0007669"/>
    <property type="project" value="TreeGrafter"/>
</dbReference>
<dbReference type="FunFam" id="3.30.9.10:FF:000004">
    <property type="entry name" value="D-amino-acid oxidase"/>
    <property type="match status" value="1"/>
</dbReference>
<feature type="binding site" evidence="30">
    <location>
        <begin position="49"/>
        <end position="51"/>
    </location>
    <ligand>
        <name>FAD</name>
        <dbReference type="ChEBI" id="CHEBI:57692"/>
    </ligand>
</feature>
<feature type="binding site" evidence="30">
    <location>
        <position position="217"/>
    </location>
    <ligand>
        <name>D-dopa</name>
        <dbReference type="ChEBI" id="CHEBI:149689"/>
    </ligand>
</feature>
<feature type="non-terminal residue" evidence="33">
    <location>
        <position position="347"/>
    </location>
</feature>
<keyword evidence="14" id="KW-0576">Peroxisome</keyword>
<name>A0A7K7W924_9AVES</name>
<keyword evidence="12" id="KW-0560">Oxidoreductase</keyword>
<feature type="binding site" evidence="30">
    <location>
        <position position="283"/>
    </location>
    <ligand>
        <name>D-serine</name>
        <dbReference type="ChEBI" id="CHEBI:35247"/>
    </ligand>
</feature>
<dbReference type="InterPro" id="IPR023209">
    <property type="entry name" value="DAO"/>
</dbReference>
<evidence type="ECO:0000256" key="17">
    <source>
        <dbReference type="ARBA" id="ARBA00039101"/>
    </source>
</evidence>
<comment type="catalytic activity">
    <reaction evidence="19">
        <text>D-proline + O2 = 1-pyrroline-2-carboxylate + H2O2</text>
        <dbReference type="Rhea" id="RHEA:78259"/>
        <dbReference type="ChEBI" id="CHEBI:15379"/>
        <dbReference type="ChEBI" id="CHEBI:16240"/>
        <dbReference type="ChEBI" id="CHEBI:39785"/>
        <dbReference type="ChEBI" id="CHEBI:57726"/>
    </reaction>
    <physiologicalReaction direction="left-to-right" evidence="19">
        <dbReference type="Rhea" id="RHEA:78260"/>
    </physiologicalReaction>
</comment>
<evidence type="ECO:0000256" key="2">
    <source>
        <dbReference type="ARBA" id="ARBA00004253"/>
    </source>
</evidence>
<comment type="subcellular location">
    <subcellularLocation>
        <location evidence="3">Cytoplasm</location>
        <location evidence="3">Cytosol</location>
    </subcellularLocation>
    <subcellularLocation>
        <location evidence="2">Peroxisome matrix</location>
    </subcellularLocation>
    <subcellularLocation>
        <location evidence="16">Presynaptic active zone</location>
    </subcellularLocation>
    <subcellularLocation>
        <location evidence="4">Secreted</location>
    </subcellularLocation>
</comment>
<evidence type="ECO:0000256" key="14">
    <source>
        <dbReference type="ARBA" id="ARBA00023140"/>
    </source>
</evidence>
<comment type="catalytic activity">
    <reaction evidence="26">
        <text>D-lysine + O2 + H2O = 6-amino-2-oxohexanoate + H2O2 + NH4(+)</text>
        <dbReference type="Rhea" id="RHEA:37583"/>
        <dbReference type="ChEBI" id="CHEBI:15377"/>
        <dbReference type="ChEBI" id="CHEBI:15379"/>
        <dbReference type="ChEBI" id="CHEBI:16240"/>
        <dbReference type="ChEBI" id="CHEBI:28938"/>
        <dbReference type="ChEBI" id="CHEBI:32557"/>
        <dbReference type="ChEBI" id="CHEBI:58183"/>
        <dbReference type="EC" id="1.4.3.3"/>
    </reaction>
    <physiologicalReaction direction="left-to-right" evidence="26">
        <dbReference type="Rhea" id="RHEA:37584"/>
    </physiologicalReaction>
</comment>
<keyword evidence="6" id="KW-0963">Cytoplasm</keyword>
<evidence type="ECO:0000313" key="33">
    <source>
        <dbReference type="EMBL" id="NXA49717.1"/>
    </source>
</evidence>
<feature type="binding site" evidence="30">
    <location>
        <position position="182"/>
    </location>
    <ligand>
        <name>FAD</name>
        <dbReference type="ChEBI" id="CHEBI:57692"/>
    </ligand>
</feature>
<evidence type="ECO:0000256" key="22">
    <source>
        <dbReference type="ARBA" id="ARBA00048252"/>
    </source>
</evidence>
<evidence type="ECO:0000256" key="7">
    <source>
        <dbReference type="ARBA" id="ARBA00022525"/>
    </source>
</evidence>
<dbReference type="SUPFAM" id="SSF51971">
    <property type="entry name" value="Nucleotide-binding domain"/>
    <property type="match status" value="1"/>
</dbReference>
<keyword evidence="34" id="KW-1185">Reference proteome</keyword>
<dbReference type="Pfam" id="PF01266">
    <property type="entry name" value="DAO"/>
    <property type="match status" value="1"/>
</dbReference>
<accession>A0A7K7W924</accession>
<feature type="binding site" evidence="30">
    <location>
        <position position="53"/>
    </location>
    <ligand>
        <name>D-dopa</name>
        <dbReference type="ChEBI" id="CHEBI:149689"/>
    </ligand>
</feature>
<dbReference type="PROSITE" id="PS00677">
    <property type="entry name" value="DAO"/>
    <property type="match status" value="1"/>
</dbReference>
<evidence type="ECO:0000256" key="8">
    <source>
        <dbReference type="ARBA" id="ARBA00022553"/>
    </source>
</evidence>
<gene>
    <name evidence="33" type="primary">Dao</name>
    <name evidence="33" type="ORF">NOTJUL_R00284</name>
</gene>
<feature type="binding site" evidence="30">
    <location>
        <position position="228"/>
    </location>
    <ligand>
        <name>D-serine</name>
        <dbReference type="ChEBI" id="CHEBI:35247"/>
    </ligand>
</feature>
<comment type="catalytic activity">
    <reaction evidence="20">
        <text>D-tryptophan + O2 + H2O = indole-3-pyruvate + H2O2 + NH4(+)</text>
        <dbReference type="Rhea" id="RHEA:78247"/>
        <dbReference type="ChEBI" id="CHEBI:15377"/>
        <dbReference type="ChEBI" id="CHEBI:15379"/>
        <dbReference type="ChEBI" id="CHEBI:16240"/>
        <dbReference type="ChEBI" id="CHEBI:17640"/>
        <dbReference type="ChEBI" id="CHEBI:28938"/>
        <dbReference type="ChEBI" id="CHEBI:57719"/>
    </reaction>
    <physiologicalReaction direction="left-to-right" evidence="20">
        <dbReference type="Rhea" id="RHEA:78248"/>
    </physiologicalReaction>
</comment>
<dbReference type="GO" id="GO:0005782">
    <property type="term" value="C:peroxisomal matrix"/>
    <property type="evidence" value="ECO:0007669"/>
    <property type="project" value="UniProtKB-SubCell"/>
</dbReference>
<evidence type="ECO:0000313" key="34">
    <source>
        <dbReference type="Proteomes" id="UP000531559"/>
    </source>
</evidence>
<evidence type="ECO:0000256" key="1">
    <source>
        <dbReference type="ARBA" id="ARBA00001974"/>
    </source>
</evidence>
<evidence type="ECO:0000256" key="10">
    <source>
        <dbReference type="ARBA" id="ARBA00022799"/>
    </source>
</evidence>
<keyword evidence="31" id="KW-0732">Signal</keyword>
<evidence type="ECO:0000256" key="3">
    <source>
        <dbReference type="ARBA" id="ARBA00004514"/>
    </source>
</evidence>
<feature type="domain" description="FAD dependent oxidoreductase" evidence="32">
    <location>
        <begin position="2"/>
        <end position="329"/>
    </location>
</feature>
<keyword evidence="10" id="KW-0702">S-nitrosylation</keyword>
<evidence type="ECO:0000256" key="20">
    <source>
        <dbReference type="ARBA" id="ARBA00047579"/>
    </source>
</evidence>
<dbReference type="GO" id="GO:0005829">
    <property type="term" value="C:cytosol"/>
    <property type="evidence" value="ECO:0007669"/>
    <property type="project" value="UniProtKB-SubCell"/>
</dbReference>
<dbReference type="PANTHER" id="PTHR11530">
    <property type="entry name" value="D-AMINO ACID OXIDASE"/>
    <property type="match status" value="1"/>
</dbReference>
<comment type="catalytic activity">
    <reaction evidence="27">
        <text>D-cysteine + O2 + H2O = 2-oxo-3-sulfanylpropanoate + H2O2 + NH4(+)</text>
        <dbReference type="Rhea" id="RHEA:78791"/>
        <dbReference type="ChEBI" id="CHEBI:15377"/>
        <dbReference type="ChEBI" id="CHEBI:15379"/>
        <dbReference type="ChEBI" id="CHEBI:16240"/>
        <dbReference type="ChEBI" id="CHEBI:28938"/>
        <dbReference type="ChEBI" id="CHEBI:35236"/>
        <dbReference type="ChEBI" id="CHEBI:57678"/>
    </reaction>
    <physiologicalReaction direction="left-to-right" evidence="27">
        <dbReference type="Rhea" id="RHEA:78792"/>
    </physiologicalReaction>
</comment>
<evidence type="ECO:0000256" key="23">
    <source>
        <dbReference type="ARBA" id="ARBA00048401"/>
    </source>
</evidence>
<dbReference type="PANTHER" id="PTHR11530:SF15">
    <property type="entry name" value="D-AMINO-ACID OXIDASE"/>
    <property type="match status" value="1"/>
</dbReference>
<evidence type="ECO:0000256" key="16">
    <source>
        <dbReference type="ARBA" id="ARBA00034101"/>
    </source>
</evidence>
<comment type="catalytic activity">
    <reaction evidence="23">
        <text>D-methionine + O2 + H2O = 4-methylsulfanyl-2-oxobutanoate + H2O2 + NH4(+)</text>
        <dbReference type="Rhea" id="RHEA:78207"/>
        <dbReference type="ChEBI" id="CHEBI:15377"/>
        <dbReference type="ChEBI" id="CHEBI:15379"/>
        <dbReference type="ChEBI" id="CHEBI:16240"/>
        <dbReference type="ChEBI" id="CHEBI:16723"/>
        <dbReference type="ChEBI" id="CHEBI:28938"/>
        <dbReference type="ChEBI" id="CHEBI:57932"/>
    </reaction>
    <physiologicalReaction direction="left-to-right" evidence="23">
        <dbReference type="Rhea" id="RHEA:78208"/>
    </physiologicalReaction>
</comment>
<comment type="catalytic activity">
    <reaction evidence="25">
        <text>D-alanine + O2 + H2O = pyruvate + H2O2 + NH4(+)</text>
        <dbReference type="Rhea" id="RHEA:22688"/>
        <dbReference type="ChEBI" id="CHEBI:15361"/>
        <dbReference type="ChEBI" id="CHEBI:15377"/>
        <dbReference type="ChEBI" id="CHEBI:15379"/>
        <dbReference type="ChEBI" id="CHEBI:16240"/>
        <dbReference type="ChEBI" id="CHEBI:28938"/>
        <dbReference type="ChEBI" id="CHEBI:57416"/>
    </reaction>
    <physiologicalReaction direction="left-to-right" evidence="25">
        <dbReference type="Rhea" id="RHEA:22689"/>
    </physiologicalReaction>
</comment>
<feature type="signal peptide" evidence="31">
    <location>
        <begin position="1"/>
        <end position="16"/>
    </location>
</feature>
<protein>
    <recommendedName>
        <fullName evidence="18">D-amino-acid oxidase</fullName>
        <ecNumber evidence="17">1.4.3.3</ecNumber>
    </recommendedName>
</protein>
<comment type="caution">
    <text evidence="33">The sequence shown here is derived from an EMBL/GenBank/DDBJ whole genome shotgun (WGS) entry which is preliminary data.</text>
</comment>
<dbReference type="EMBL" id="VZSV01000067">
    <property type="protein sequence ID" value="NXA49717.1"/>
    <property type="molecule type" value="Genomic_DNA"/>
</dbReference>
<evidence type="ECO:0000256" key="9">
    <source>
        <dbReference type="ARBA" id="ARBA00022630"/>
    </source>
</evidence>
<keyword evidence="11 30" id="KW-0274">FAD</keyword>
<comment type="catalytic activity">
    <reaction evidence="28">
        <text>D-valine + O2 + H2O = 3-methyl-2-oxobutanoate + H2O2 + NH4(+)</text>
        <dbReference type="Rhea" id="RHEA:78203"/>
        <dbReference type="ChEBI" id="CHEBI:11851"/>
        <dbReference type="ChEBI" id="CHEBI:15377"/>
        <dbReference type="ChEBI" id="CHEBI:15379"/>
        <dbReference type="ChEBI" id="CHEBI:16240"/>
        <dbReference type="ChEBI" id="CHEBI:28938"/>
        <dbReference type="ChEBI" id="CHEBI:74338"/>
    </reaction>
    <physiologicalReaction direction="left-to-right" evidence="28">
        <dbReference type="Rhea" id="RHEA:78204"/>
    </physiologicalReaction>
</comment>
<evidence type="ECO:0000259" key="32">
    <source>
        <dbReference type="Pfam" id="PF01266"/>
    </source>
</evidence>
<evidence type="ECO:0000256" key="5">
    <source>
        <dbReference type="ARBA" id="ARBA00006730"/>
    </source>
</evidence>
<evidence type="ECO:0000256" key="6">
    <source>
        <dbReference type="ARBA" id="ARBA00022490"/>
    </source>
</evidence>
<evidence type="ECO:0000256" key="4">
    <source>
        <dbReference type="ARBA" id="ARBA00004613"/>
    </source>
</evidence>
<dbReference type="EC" id="1.4.3.3" evidence="17"/>
<keyword evidence="9" id="KW-0285">Flavoprotein</keyword>
<evidence type="ECO:0000256" key="30">
    <source>
        <dbReference type="PIRSR" id="PIRSR000189-1"/>
    </source>
</evidence>
<comment type="catalytic activity">
    <reaction evidence="24">
        <text>D-serine + O2 + H2O = 3-hydroxypyruvate + H2O2 + NH4(+)</text>
        <dbReference type="Rhea" id="RHEA:70951"/>
        <dbReference type="ChEBI" id="CHEBI:15377"/>
        <dbReference type="ChEBI" id="CHEBI:15379"/>
        <dbReference type="ChEBI" id="CHEBI:16240"/>
        <dbReference type="ChEBI" id="CHEBI:17180"/>
        <dbReference type="ChEBI" id="CHEBI:28938"/>
        <dbReference type="ChEBI" id="CHEBI:35247"/>
    </reaction>
    <physiologicalReaction direction="left-to-right" evidence="24">
        <dbReference type="Rhea" id="RHEA:70952"/>
    </physiologicalReaction>
</comment>
<feature type="non-terminal residue" evidence="33">
    <location>
        <position position="1"/>
    </location>
</feature>
<dbReference type="GO" id="GO:0048786">
    <property type="term" value="C:presynaptic active zone"/>
    <property type="evidence" value="ECO:0007669"/>
    <property type="project" value="UniProtKB-SubCell"/>
</dbReference>
<dbReference type="GO" id="GO:0036088">
    <property type="term" value="P:D-serine catabolic process"/>
    <property type="evidence" value="ECO:0007669"/>
    <property type="project" value="TreeGrafter"/>
</dbReference>
<dbReference type="GO" id="GO:0071949">
    <property type="term" value="F:FAD binding"/>
    <property type="evidence" value="ECO:0007669"/>
    <property type="project" value="InterPro"/>
</dbReference>
<feature type="binding site" evidence="30">
    <location>
        <position position="313"/>
    </location>
    <ligand>
        <name>D-serine</name>
        <dbReference type="ChEBI" id="CHEBI:35247"/>
    </ligand>
</feature>
<evidence type="ECO:0000256" key="31">
    <source>
        <dbReference type="SAM" id="SignalP"/>
    </source>
</evidence>
<comment type="similarity">
    <text evidence="5">Belongs to the DAMOX/DASOX family.</text>
</comment>
<dbReference type="InterPro" id="IPR006076">
    <property type="entry name" value="FAD-dep_OxRdtase"/>
</dbReference>
<keyword evidence="8" id="KW-0597">Phosphoprotein</keyword>
<reference evidence="33 34" key="1">
    <citation type="submission" date="2019-09" db="EMBL/GenBank/DDBJ databases">
        <title>Bird 10,000 Genomes (B10K) Project - Family phase.</title>
        <authorList>
            <person name="Zhang G."/>
        </authorList>
    </citation>
    <scope>NUCLEOTIDE SEQUENCE [LARGE SCALE GENOMIC DNA]</scope>
    <source>
        <strain evidence="33">B10K-MSB-01</strain>
    </source>
</reference>
<dbReference type="AlphaFoldDB" id="A0A7K7W924"/>
<dbReference type="OrthoDB" id="2015447at2759"/>
<evidence type="ECO:0000256" key="13">
    <source>
        <dbReference type="ARBA" id="ARBA00023018"/>
    </source>
</evidence>
<proteinExistence type="inferred from homology"/>
<dbReference type="GO" id="GO:0005576">
    <property type="term" value="C:extracellular region"/>
    <property type="evidence" value="ECO:0007669"/>
    <property type="project" value="UniProtKB-SubCell"/>
</dbReference>
<feature type="binding site" evidence="30">
    <location>
        <begin position="44"/>
        <end position="45"/>
    </location>
    <ligand>
        <name>FAD</name>
        <dbReference type="ChEBI" id="CHEBI:57692"/>
    </ligand>
</feature>